<gene>
    <name evidence="1" type="ORF">MGSAQ_003139</name>
</gene>
<organism evidence="1">
    <name type="scientific">marine sediment metagenome</name>
    <dbReference type="NCBI Taxonomy" id="412755"/>
    <lineage>
        <taxon>unclassified sequences</taxon>
        <taxon>metagenomes</taxon>
        <taxon>ecological metagenomes</taxon>
    </lineage>
</organism>
<reference evidence="1" key="1">
    <citation type="submission" date="2013-11" db="EMBL/GenBank/DDBJ databases">
        <title>Microbial diversity, functional groups and degradation webs in Northern and Southern Mediterranean and Red Sea marine crude oil polluted sites.</title>
        <authorList>
            <person name="Daffonchio D."/>
            <person name="Mapelli F."/>
            <person name="Ferrer M."/>
            <person name="Richter M."/>
            <person name="Cherif A."/>
            <person name="Malkawi H.I."/>
            <person name="Yakimov M.M."/>
            <person name="Abdel-Fattah Y.R."/>
            <person name="Blaghen M."/>
            <person name="Golyshin P.N."/>
            <person name="Kalogerakis N."/>
            <person name="Boon N."/>
            <person name="Magagnini M."/>
            <person name="Fava F."/>
        </authorList>
    </citation>
    <scope>NUCLEOTIDE SEQUENCE</scope>
</reference>
<proteinExistence type="predicted"/>
<protein>
    <submittedName>
        <fullName evidence="1">Uncharacterized protein</fullName>
    </submittedName>
</protein>
<feature type="non-terminal residue" evidence="1">
    <location>
        <position position="1"/>
    </location>
</feature>
<comment type="caution">
    <text evidence="1">The sequence shown here is derived from an EMBL/GenBank/DDBJ whole genome shotgun (WGS) entry which is preliminary data.</text>
</comment>
<accession>A0A1B6NPN5</accession>
<dbReference type="AlphaFoldDB" id="A0A1B6NPN5"/>
<dbReference type="EMBL" id="AYSL01001833">
    <property type="protein sequence ID" value="KTF05365.1"/>
    <property type="molecule type" value="Genomic_DNA"/>
</dbReference>
<sequence>FALTESFENVHCAPLFVVLAASRHCLADTV</sequence>
<name>A0A1B6NPN5_9ZZZZ</name>
<evidence type="ECO:0000313" key="1">
    <source>
        <dbReference type="EMBL" id="KTF05365.1"/>
    </source>
</evidence>